<feature type="chain" id="PRO_5047087196" description="DUF192 domain-containing protein" evidence="1">
    <location>
        <begin position="26"/>
        <end position="190"/>
    </location>
</feature>
<dbReference type="Gene3D" id="2.60.120.1140">
    <property type="entry name" value="Protein of unknown function DUF192"/>
    <property type="match status" value="1"/>
</dbReference>
<keyword evidence="1" id="KW-0732">Signal</keyword>
<name>A0ABQ6LS70_9RHOB</name>
<evidence type="ECO:0000313" key="3">
    <source>
        <dbReference type="Proteomes" id="UP001239909"/>
    </source>
</evidence>
<dbReference type="Pfam" id="PF02643">
    <property type="entry name" value="DUF192"/>
    <property type="match status" value="1"/>
</dbReference>
<feature type="signal peptide" evidence="1">
    <location>
        <begin position="1"/>
        <end position="25"/>
    </location>
</feature>
<reference evidence="2 3" key="1">
    <citation type="submission" date="2023-04" db="EMBL/GenBank/DDBJ databases">
        <title>Marinoamorphus aggregata gen. nov., sp. Nov., isolate from tissue of brittle star Ophioplocus japonicus.</title>
        <authorList>
            <person name="Kawano K."/>
            <person name="Sawayama S."/>
            <person name="Nakagawa S."/>
        </authorList>
    </citation>
    <scope>NUCLEOTIDE SEQUENCE [LARGE SCALE GENOMIC DNA]</scope>
    <source>
        <strain evidence="2 3">NKW23</strain>
    </source>
</reference>
<dbReference type="InterPro" id="IPR038695">
    <property type="entry name" value="Saro_0823-like_sf"/>
</dbReference>
<evidence type="ECO:0000256" key="1">
    <source>
        <dbReference type="SAM" id="SignalP"/>
    </source>
</evidence>
<dbReference type="RefSeq" id="WP_285673758.1">
    <property type="nucleotide sequence ID" value="NZ_BSYI01000040.1"/>
</dbReference>
<dbReference type="PANTHER" id="PTHR37953:SF1">
    <property type="entry name" value="UPF0127 PROTEIN MJ1496"/>
    <property type="match status" value="1"/>
</dbReference>
<dbReference type="PANTHER" id="PTHR37953">
    <property type="entry name" value="UPF0127 PROTEIN MJ1496"/>
    <property type="match status" value="1"/>
</dbReference>
<gene>
    <name evidence="2" type="ORF">LNKW23_38820</name>
</gene>
<keyword evidence="3" id="KW-1185">Reference proteome</keyword>
<organism evidence="2 3">
    <name type="scientific">Paralimibaculum aggregatum</name>
    <dbReference type="NCBI Taxonomy" id="3036245"/>
    <lineage>
        <taxon>Bacteria</taxon>
        <taxon>Pseudomonadati</taxon>
        <taxon>Pseudomonadota</taxon>
        <taxon>Alphaproteobacteria</taxon>
        <taxon>Rhodobacterales</taxon>
        <taxon>Paracoccaceae</taxon>
        <taxon>Paralimibaculum</taxon>
    </lineage>
</organism>
<protein>
    <recommendedName>
        <fullName evidence="4">DUF192 domain-containing protein</fullName>
    </recommendedName>
</protein>
<evidence type="ECO:0008006" key="4">
    <source>
        <dbReference type="Google" id="ProtNLM"/>
    </source>
</evidence>
<evidence type="ECO:0000313" key="2">
    <source>
        <dbReference type="EMBL" id="GMG84666.1"/>
    </source>
</evidence>
<dbReference type="Proteomes" id="UP001239909">
    <property type="component" value="Unassembled WGS sequence"/>
</dbReference>
<dbReference type="EMBL" id="BSYI01000040">
    <property type="protein sequence ID" value="GMG84666.1"/>
    <property type="molecule type" value="Genomic_DNA"/>
</dbReference>
<comment type="caution">
    <text evidence="2">The sequence shown here is derived from an EMBL/GenBank/DDBJ whole genome shotgun (WGS) entry which is preliminary data.</text>
</comment>
<accession>A0ABQ6LS70</accession>
<sequence length="190" mass="19550">MSRQGRAAALGAVVLALGMTQVPWAVPLAMAGTANTGGTDDGAATATAGGGALGCAAERITLLAEGAPVVFDIEIADDPEEQARGLMFRQSLPREAGMLFVYSRPQPASFWMKNTMIPLDMIFIDDSGRVLNIAAETVPYSLAARSSEGVVRAVLEINGGLAAELGIGPGTQALHPAFEAAPEGLRCPAE</sequence>
<dbReference type="InterPro" id="IPR003795">
    <property type="entry name" value="DUF192"/>
</dbReference>
<proteinExistence type="predicted"/>